<evidence type="ECO:0000313" key="1">
    <source>
        <dbReference type="EMBL" id="PYY29829.1"/>
    </source>
</evidence>
<reference evidence="1 2" key="1">
    <citation type="submission" date="2018-01" db="EMBL/GenBank/DDBJ databases">
        <title>Genome sequence of the PGP bacterium Paenibacillus illinoisensis E3.</title>
        <authorList>
            <person name="Rolli E."/>
            <person name="Marasco R."/>
            <person name="Bessem C."/>
            <person name="Michoud G."/>
            <person name="Gaiarsa S."/>
            <person name="Borin S."/>
            <person name="Daffonchio D."/>
        </authorList>
    </citation>
    <scope>NUCLEOTIDE SEQUENCE [LARGE SCALE GENOMIC DNA]</scope>
    <source>
        <strain evidence="1 2">E3</strain>
    </source>
</reference>
<organism evidence="1 2">
    <name type="scientific">Paenibacillus illinoisensis</name>
    <dbReference type="NCBI Taxonomy" id="59845"/>
    <lineage>
        <taxon>Bacteria</taxon>
        <taxon>Bacillati</taxon>
        <taxon>Bacillota</taxon>
        <taxon>Bacilli</taxon>
        <taxon>Bacillales</taxon>
        <taxon>Paenibacillaceae</taxon>
        <taxon>Paenibacillus</taxon>
    </lineage>
</organism>
<protein>
    <recommendedName>
        <fullName evidence="3">Lipoprotein</fullName>
    </recommendedName>
</protein>
<dbReference type="AlphaFoldDB" id="A0A2W0CG79"/>
<dbReference type="Proteomes" id="UP000247459">
    <property type="component" value="Unassembled WGS sequence"/>
</dbReference>
<proteinExistence type="predicted"/>
<accession>A0A2W0CG79</accession>
<name>A0A2W0CG79_9BACL</name>
<dbReference type="PROSITE" id="PS51257">
    <property type="entry name" value="PROKAR_LIPOPROTEIN"/>
    <property type="match status" value="1"/>
</dbReference>
<sequence>MKNMIFKLIGICFILTGCFSNQTGNEPVNVNDKVKLVTENENKLTLEKVTAALKTEGINMFEEKLNNDWVLNNVNANRFSVSRLTVKEVYKEYISVYIFNSETDRKEGLHDFNHQKEKYDMQIPNIYEYKNVLILYWHHETVENSKNAKFNKPIEMAIQKI</sequence>
<evidence type="ECO:0008006" key="3">
    <source>
        <dbReference type="Google" id="ProtNLM"/>
    </source>
</evidence>
<dbReference type="OrthoDB" id="2626373at2"/>
<dbReference type="EMBL" id="PRLG01000014">
    <property type="protein sequence ID" value="PYY29829.1"/>
    <property type="molecule type" value="Genomic_DNA"/>
</dbReference>
<dbReference type="RefSeq" id="WP_110757665.1">
    <property type="nucleotide sequence ID" value="NZ_PRLG01000014.1"/>
</dbReference>
<gene>
    <name evidence="1" type="ORF">PIL02S_01746</name>
</gene>
<comment type="caution">
    <text evidence="1">The sequence shown here is derived from an EMBL/GenBank/DDBJ whole genome shotgun (WGS) entry which is preliminary data.</text>
</comment>
<evidence type="ECO:0000313" key="2">
    <source>
        <dbReference type="Proteomes" id="UP000247459"/>
    </source>
</evidence>